<accession>A0ABY9ISI4</accession>
<protein>
    <submittedName>
        <fullName evidence="1">Uncharacterized protein</fullName>
    </submittedName>
</protein>
<organism evidence="1 2">
    <name type="scientific">Streptomyces poriferorum</name>
    <dbReference type="NCBI Taxonomy" id="2798799"/>
    <lineage>
        <taxon>Bacteria</taxon>
        <taxon>Bacillati</taxon>
        <taxon>Actinomycetota</taxon>
        <taxon>Actinomycetes</taxon>
        <taxon>Kitasatosporales</taxon>
        <taxon>Streptomycetaceae</taxon>
        <taxon>Streptomyces</taxon>
    </lineage>
</organism>
<name>A0ABY9ISI4_9ACTN</name>
<keyword evidence="2" id="KW-1185">Reference proteome</keyword>
<proteinExistence type="predicted"/>
<dbReference type="SUPFAM" id="SSF56209">
    <property type="entry name" value="Nitrile hydratase alpha chain"/>
    <property type="match status" value="1"/>
</dbReference>
<evidence type="ECO:0000313" key="1">
    <source>
        <dbReference type="EMBL" id="WLQ57769.1"/>
    </source>
</evidence>
<dbReference type="Proteomes" id="UP001235744">
    <property type="component" value="Chromosome"/>
</dbReference>
<dbReference type="RefSeq" id="WP_148019752.1">
    <property type="nucleotide sequence ID" value="NZ_CP120988.1"/>
</dbReference>
<dbReference type="EMBL" id="CP120988">
    <property type="protein sequence ID" value="WLQ57769.1"/>
    <property type="molecule type" value="Genomic_DNA"/>
</dbReference>
<gene>
    <name evidence="1" type="ORF">P8A19_21050</name>
</gene>
<dbReference type="InterPro" id="IPR036648">
    <property type="entry name" value="CN_Hdrase_a/SCN_Hdrase_g_sf"/>
</dbReference>
<reference evidence="1 2" key="1">
    <citation type="submission" date="2023-03" db="EMBL/GenBank/DDBJ databases">
        <title>Isolation and description of six Streptomyces strains from soil environments, able to metabolize different microbial glucans.</title>
        <authorList>
            <person name="Widen T."/>
            <person name="Larsbrink J."/>
        </authorList>
    </citation>
    <scope>NUCLEOTIDE SEQUENCE [LARGE SCALE GENOMIC DNA]</scope>
    <source>
        <strain evidence="1 2">Alt2</strain>
    </source>
</reference>
<evidence type="ECO:0000313" key="2">
    <source>
        <dbReference type="Proteomes" id="UP001235744"/>
    </source>
</evidence>
<sequence>MSQQVAEYTAEQILDANKAAHTMEAMIGRLSYDENFASRLANNPREALDGAGMLMEKNAIEVLMATDPERFDKLCEALFDLVDSDFLHQMVAPSCA</sequence>